<dbReference type="Gene3D" id="3.30.530.20">
    <property type="match status" value="1"/>
</dbReference>
<dbReference type="InterPro" id="IPR023393">
    <property type="entry name" value="START-like_dom_sf"/>
</dbReference>
<dbReference type="RefSeq" id="WP_089245425.1">
    <property type="nucleotide sequence ID" value="NZ_FZOW01000004.1"/>
</dbReference>
<dbReference type="CDD" id="cd07812">
    <property type="entry name" value="SRPBCC"/>
    <property type="match status" value="1"/>
</dbReference>
<sequence>MSKTLEASIDVDASPEKVWTIVSDLKRMGEWSPQCKLMKVFGGEVRKGTTTLNVNRKGALVWPTTAKVVDFEPNKSIAFRVNENRTIWSYTLTPSERGTTVVEKREAPTGTSAVSTFLVKNVLGGIEQFDVELVDGMNKTLQRIKSESERP</sequence>
<dbReference type="STRING" id="398843.A3K89_16900"/>
<dbReference type="OrthoDB" id="4618973at2"/>
<evidence type="ECO:0000313" key="1">
    <source>
        <dbReference type="EMBL" id="SNS64172.1"/>
    </source>
</evidence>
<organism evidence="1 2">
    <name type="scientific">Rhodococcoides kyotonense</name>
    <dbReference type="NCBI Taxonomy" id="398843"/>
    <lineage>
        <taxon>Bacteria</taxon>
        <taxon>Bacillati</taxon>
        <taxon>Actinomycetota</taxon>
        <taxon>Actinomycetes</taxon>
        <taxon>Mycobacteriales</taxon>
        <taxon>Nocardiaceae</taxon>
        <taxon>Rhodococcoides</taxon>
    </lineage>
</organism>
<name>A0A239G677_9NOCA</name>
<dbReference type="Proteomes" id="UP000198327">
    <property type="component" value="Unassembled WGS sequence"/>
</dbReference>
<reference evidence="2" key="1">
    <citation type="submission" date="2017-06" db="EMBL/GenBank/DDBJ databases">
        <authorList>
            <person name="Varghese N."/>
            <person name="Submissions S."/>
        </authorList>
    </citation>
    <scope>NUCLEOTIDE SEQUENCE [LARGE SCALE GENOMIC DNA]</scope>
    <source>
        <strain evidence="2">JCM 23211</strain>
    </source>
</reference>
<accession>A0A239G677</accession>
<protein>
    <submittedName>
        <fullName evidence="1">Uncharacterized conserved protein YndB, AHSA1/START domain</fullName>
    </submittedName>
</protein>
<dbReference type="AlphaFoldDB" id="A0A239G677"/>
<gene>
    <name evidence="1" type="ORF">SAMN05421642_10464</name>
</gene>
<proteinExistence type="predicted"/>
<dbReference type="SUPFAM" id="SSF55961">
    <property type="entry name" value="Bet v1-like"/>
    <property type="match status" value="1"/>
</dbReference>
<keyword evidence="2" id="KW-1185">Reference proteome</keyword>
<dbReference type="InterPro" id="IPR019587">
    <property type="entry name" value="Polyketide_cyclase/dehydratase"/>
</dbReference>
<evidence type="ECO:0000313" key="2">
    <source>
        <dbReference type="Proteomes" id="UP000198327"/>
    </source>
</evidence>
<dbReference type="EMBL" id="FZOW01000004">
    <property type="protein sequence ID" value="SNS64172.1"/>
    <property type="molecule type" value="Genomic_DNA"/>
</dbReference>
<dbReference type="Pfam" id="PF10604">
    <property type="entry name" value="Polyketide_cyc2"/>
    <property type="match status" value="1"/>
</dbReference>